<evidence type="ECO:0000313" key="2">
    <source>
        <dbReference type="Proteomes" id="UP000503840"/>
    </source>
</evidence>
<comment type="caution">
    <text evidence="1">The sequence shown here is derived from an EMBL/GenBank/DDBJ whole genome shotgun (WGS) entry which is preliminary data.</text>
</comment>
<dbReference type="AlphaFoldDB" id="A0A7J0BKW2"/>
<protein>
    <submittedName>
        <fullName evidence="1">Uncharacterized protein</fullName>
    </submittedName>
</protein>
<gene>
    <name evidence="1" type="ORF">DSM101010T_20690</name>
</gene>
<name>A0A7J0BKW2_9BACT</name>
<dbReference type="Proteomes" id="UP000503840">
    <property type="component" value="Unassembled WGS sequence"/>
</dbReference>
<evidence type="ECO:0000313" key="1">
    <source>
        <dbReference type="EMBL" id="GFM33704.1"/>
    </source>
</evidence>
<sequence>MPAGPVSRMWLCYTRTGKDGGRRITKLKGFMKKTNPPSNTVGQNITHNVEHGPAHDDERGMTLSIAHLPAG</sequence>
<proteinExistence type="predicted"/>
<accession>A0A7J0BKW2</accession>
<dbReference type="EMBL" id="BLVO01000013">
    <property type="protein sequence ID" value="GFM33704.1"/>
    <property type="molecule type" value="Genomic_DNA"/>
</dbReference>
<organism evidence="1 2">
    <name type="scientific">Desulfovibrio subterraneus</name>
    <dbReference type="NCBI Taxonomy" id="2718620"/>
    <lineage>
        <taxon>Bacteria</taxon>
        <taxon>Pseudomonadati</taxon>
        <taxon>Thermodesulfobacteriota</taxon>
        <taxon>Desulfovibrionia</taxon>
        <taxon>Desulfovibrionales</taxon>
        <taxon>Desulfovibrionaceae</taxon>
        <taxon>Desulfovibrio</taxon>
    </lineage>
</organism>
<keyword evidence="2" id="KW-1185">Reference proteome</keyword>
<reference evidence="1 2" key="1">
    <citation type="submission" date="2020-05" db="EMBL/GenBank/DDBJ databases">
        <title>Draft genome sequence of Desulfovibrio sp. strain HN2T.</title>
        <authorList>
            <person name="Ueno A."/>
            <person name="Tamazawa S."/>
            <person name="Tamamura S."/>
            <person name="Murakami T."/>
            <person name="Kiyama T."/>
            <person name="Inomata H."/>
            <person name="Amano Y."/>
            <person name="Miyakawa K."/>
            <person name="Tamaki H."/>
            <person name="Naganuma T."/>
            <person name="Kaneko K."/>
        </authorList>
    </citation>
    <scope>NUCLEOTIDE SEQUENCE [LARGE SCALE GENOMIC DNA]</scope>
    <source>
        <strain evidence="1 2">HN2</strain>
    </source>
</reference>